<accession>A0A413SZG0</accession>
<reference evidence="1 2" key="1">
    <citation type="submission" date="2018-08" db="EMBL/GenBank/DDBJ databases">
        <title>A genome reference for cultivated species of the human gut microbiota.</title>
        <authorList>
            <person name="Zou Y."/>
            <person name="Xue W."/>
            <person name="Luo G."/>
        </authorList>
    </citation>
    <scope>NUCLEOTIDE SEQUENCE [LARGE SCALE GENOMIC DNA]</scope>
    <source>
        <strain evidence="1 2">AM42-38</strain>
    </source>
</reference>
<protein>
    <submittedName>
        <fullName evidence="1">Uncharacterized protein</fullName>
    </submittedName>
</protein>
<dbReference type="AlphaFoldDB" id="A0A413SZG0"/>
<dbReference type="Proteomes" id="UP000283855">
    <property type="component" value="Unassembled WGS sequence"/>
</dbReference>
<proteinExistence type="predicted"/>
<evidence type="ECO:0000313" key="1">
    <source>
        <dbReference type="EMBL" id="RHA75379.1"/>
    </source>
</evidence>
<name>A0A413SZG0_9BACT</name>
<dbReference type="EMBL" id="QSFT01000016">
    <property type="protein sequence ID" value="RHA75379.1"/>
    <property type="molecule type" value="Genomic_DNA"/>
</dbReference>
<gene>
    <name evidence="1" type="ORF">DW921_08665</name>
</gene>
<evidence type="ECO:0000313" key="2">
    <source>
        <dbReference type="Proteomes" id="UP000283855"/>
    </source>
</evidence>
<dbReference type="GeneID" id="78404766"/>
<comment type="caution">
    <text evidence="1">The sequence shown here is derived from an EMBL/GenBank/DDBJ whole genome shotgun (WGS) entry which is preliminary data.</text>
</comment>
<sequence length="123" mass="13779">MKRTGLTLVAALAFSASVFAGGTQGNETKSAARWDASINKVKLSRYLQLTSDQHTEVENICDYFQGEMSRALRAKKNSDEKVRNAVYGNLKLMKQTLNEKQYADYVRLMAVTLRNKGIDVAQK</sequence>
<dbReference type="RefSeq" id="WP_008140900.1">
    <property type="nucleotide sequence ID" value="NZ_CABJGD010000016.1"/>
</dbReference>
<organism evidence="1 2">
    <name type="scientific">Phocaeicola coprophilus</name>
    <dbReference type="NCBI Taxonomy" id="387090"/>
    <lineage>
        <taxon>Bacteria</taxon>
        <taxon>Pseudomonadati</taxon>
        <taxon>Bacteroidota</taxon>
        <taxon>Bacteroidia</taxon>
        <taxon>Bacteroidales</taxon>
        <taxon>Bacteroidaceae</taxon>
        <taxon>Phocaeicola</taxon>
    </lineage>
</organism>